<proteinExistence type="predicted"/>
<dbReference type="Gene3D" id="3.40.30.10">
    <property type="entry name" value="Glutaredoxin"/>
    <property type="match status" value="1"/>
</dbReference>
<evidence type="ECO:0000259" key="1">
    <source>
        <dbReference type="PROSITE" id="PS50404"/>
    </source>
</evidence>
<comment type="caution">
    <text evidence="2">The sequence shown here is derived from an EMBL/GenBank/DDBJ whole genome shotgun (WGS) entry which is preliminary data.</text>
</comment>
<dbReference type="InterPro" id="IPR036249">
    <property type="entry name" value="Thioredoxin-like_sf"/>
</dbReference>
<dbReference type="PANTHER" id="PTHR43968:SF6">
    <property type="entry name" value="GLUTATHIONE S-TRANSFERASE OMEGA"/>
    <property type="match status" value="1"/>
</dbReference>
<dbReference type="OrthoDB" id="8634103at2"/>
<dbReference type="InterPro" id="IPR004045">
    <property type="entry name" value="Glutathione_S-Trfase_N"/>
</dbReference>
<dbReference type="GO" id="GO:0005737">
    <property type="term" value="C:cytoplasm"/>
    <property type="evidence" value="ECO:0007669"/>
    <property type="project" value="TreeGrafter"/>
</dbReference>
<dbReference type="Proteomes" id="UP000030451">
    <property type="component" value="Unassembled WGS sequence"/>
</dbReference>
<dbReference type="Gene3D" id="1.20.1050.10">
    <property type="match status" value="1"/>
</dbReference>
<dbReference type="AlphaFoldDB" id="A0A0A5HVT8"/>
<feature type="domain" description="GST N-terminal" evidence="1">
    <location>
        <begin position="1"/>
        <end position="78"/>
    </location>
</feature>
<evidence type="ECO:0000313" key="3">
    <source>
        <dbReference type="Proteomes" id="UP000030451"/>
    </source>
</evidence>
<dbReference type="Pfam" id="PF13409">
    <property type="entry name" value="GST_N_2"/>
    <property type="match status" value="1"/>
</dbReference>
<dbReference type="EMBL" id="JRWP01000043">
    <property type="protein sequence ID" value="KGY07584.1"/>
    <property type="molecule type" value="Genomic_DNA"/>
</dbReference>
<accession>A0A0A5HVT8</accession>
<reference evidence="2 3" key="1">
    <citation type="submission" date="2014-10" db="EMBL/GenBank/DDBJ databases">
        <title>Genome sequencing of Vibrio sinaloensis T08.</title>
        <authorList>
            <person name="Chan K.-G."/>
            <person name="Mohamad N.I."/>
        </authorList>
    </citation>
    <scope>NUCLEOTIDE SEQUENCE [LARGE SCALE GENOMIC DNA]</scope>
    <source>
        <strain evidence="2 3">T08</strain>
    </source>
</reference>
<dbReference type="PANTHER" id="PTHR43968">
    <property type="match status" value="1"/>
</dbReference>
<dbReference type="InterPro" id="IPR050983">
    <property type="entry name" value="GST_Omega/HSP26"/>
</dbReference>
<sequence>MKLYLNDTSPFSRAVLATAVLANIPLTLEWVDPWATPDTLLRLNPFSTIPVLETEGSHAILESLTICEYLLQHSSSAQLQPVKATNTPRIVLLGQSKTLMEVAFRSAALARFDAENNPLSIRGKQGIQRAIHSLVSRLEAEPTLFEPDFASLYLHVALDYVLFRHSELLEPKTVDSVKTALSNSPYQSTLNRISLEVLSKRPHYNEL</sequence>
<dbReference type="PROSITE" id="PS50404">
    <property type="entry name" value="GST_NTER"/>
    <property type="match status" value="1"/>
</dbReference>
<gene>
    <name evidence="2" type="ORF">NM06_16630</name>
</gene>
<evidence type="ECO:0000313" key="2">
    <source>
        <dbReference type="EMBL" id="KGY07584.1"/>
    </source>
</evidence>
<dbReference type="RefSeq" id="WP_038192273.1">
    <property type="nucleotide sequence ID" value="NZ_JRWP01000043.1"/>
</dbReference>
<name>A0A0A5HVT8_PHOS4</name>
<dbReference type="SUPFAM" id="SSF52833">
    <property type="entry name" value="Thioredoxin-like"/>
    <property type="match status" value="1"/>
</dbReference>
<organism evidence="2 3">
    <name type="scientific">Photobacterium sp. (strain ATCC 43367)</name>
    <dbReference type="NCBI Taxonomy" id="379097"/>
    <lineage>
        <taxon>Bacteria</taxon>
        <taxon>Pseudomonadati</taxon>
        <taxon>Pseudomonadota</taxon>
        <taxon>Gammaproteobacteria</taxon>
        <taxon>Vibrionales</taxon>
        <taxon>Vibrionaceae</taxon>
        <taxon>Vibrio</taxon>
        <taxon>Vibrio oreintalis group</taxon>
    </lineage>
</organism>
<protein>
    <recommendedName>
        <fullName evidence="1">GST N-terminal domain-containing protein</fullName>
    </recommendedName>
</protein>